<dbReference type="STRING" id="350688.Clos_1222"/>
<accession>A8MF99</accession>
<feature type="coiled-coil region" evidence="1">
    <location>
        <begin position="162"/>
        <end position="192"/>
    </location>
</feature>
<dbReference type="RefSeq" id="WP_012159080.1">
    <property type="nucleotide sequence ID" value="NC_009922.1"/>
</dbReference>
<evidence type="ECO:0000256" key="1">
    <source>
        <dbReference type="SAM" id="Coils"/>
    </source>
</evidence>
<dbReference type="KEGG" id="aoe:Clos_1222"/>
<name>A8MF99_ALKOO</name>
<organism evidence="2 3">
    <name type="scientific">Alkaliphilus oremlandii (strain OhILAs)</name>
    <name type="common">Clostridium oremlandii (strain OhILAs)</name>
    <dbReference type="NCBI Taxonomy" id="350688"/>
    <lineage>
        <taxon>Bacteria</taxon>
        <taxon>Bacillati</taxon>
        <taxon>Bacillota</taxon>
        <taxon>Clostridia</taxon>
        <taxon>Peptostreptococcales</taxon>
        <taxon>Natronincolaceae</taxon>
        <taxon>Alkaliphilus</taxon>
    </lineage>
</organism>
<proteinExistence type="predicted"/>
<keyword evidence="1" id="KW-0175">Coiled coil</keyword>
<dbReference type="OrthoDB" id="1951768at2"/>
<gene>
    <name evidence="2" type="ordered locus">Clos_1222</name>
</gene>
<protein>
    <submittedName>
        <fullName evidence="2">Uncharacterized protein</fullName>
    </submittedName>
</protein>
<evidence type="ECO:0000313" key="3">
    <source>
        <dbReference type="Proteomes" id="UP000000269"/>
    </source>
</evidence>
<keyword evidence="3" id="KW-1185">Reference proteome</keyword>
<reference evidence="3" key="1">
    <citation type="submission" date="2007-10" db="EMBL/GenBank/DDBJ databases">
        <title>Complete genome of Alkaliphilus oremlandii OhILAs.</title>
        <authorList>
            <person name="Copeland A."/>
            <person name="Lucas S."/>
            <person name="Lapidus A."/>
            <person name="Barry K."/>
            <person name="Detter J.C."/>
            <person name="Glavina del Rio T."/>
            <person name="Hammon N."/>
            <person name="Israni S."/>
            <person name="Dalin E."/>
            <person name="Tice H."/>
            <person name="Pitluck S."/>
            <person name="Chain P."/>
            <person name="Malfatti S."/>
            <person name="Shin M."/>
            <person name="Vergez L."/>
            <person name="Schmutz J."/>
            <person name="Larimer F."/>
            <person name="Land M."/>
            <person name="Hauser L."/>
            <person name="Kyrpides N."/>
            <person name="Mikhailova N."/>
            <person name="Stolz J.F."/>
            <person name="Dawson A."/>
            <person name="Fisher E."/>
            <person name="Crable B."/>
            <person name="Perera E."/>
            <person name="Lisak J."/>
            <person name="Ranganathan M."/>
            <person name="Basu P."/>
            <person name="Richardson P."/>
        </authorList>
    </citation>
    <scope>NUCLEOTIDE SEQUENCE [LARGE SCALE GENOMIC DNA]</scope>
    <source>
        <strain evidence="3">OhILAs</strain>
    </source>
</reference>
<dbReference type="EMBL" id="CP000853">
    <property type="protein sequence ID" value="ABW18768.1"/>
    <property type="molecule type" value="Genomic_DNA"/>
</dbReference>
<dbReference type="Proteomes" id="UP000000269">
    <property type="component" value="Chromosome"/>
</dbReference>
<evidence type="ECO:0000313" key="2">
    <source>
        <dbReference type="EMBL" id="ABW18768.1"/>
    </source>
</evidence>
<dbReference type="AlphaFoldDB" id="A8MF99"/>
<dbReference type="HOGENOM" id="CLU_1313262_0_0_9"/>
<sequence>MNVYVLAKCIDSEKGDIIIDLGDQSIQIYKFLYQVKEDQEYEITEENVEERTYFQWNILKSYELAFGKNRSISKNGFRFHSISEKDSIRVDPTGLFYINDLFFGKLMNQKEVEFLEKEGVPKFKAKIDAAKKEGIKLLIRGKKIYRIFTKSKFKSLNTEIEYEQDLLELIEMKAEAERLEKIERIEQNLKQAMDLIIGAINLLKEVKKP</sequence>